<evidence type="ECO:0000313" key="2">
    <source>
        <dbReference type="EMBL" id="SEF99439.1"/>
    </source>
</evidence>
<dbReference type="InterPro" id="IPR045632">
    <property type="entry name" value="DUF6314"/>
</dbReference>
<dbReference type="EMBL" id="FNVD01000008">
    <property type="protein sequence ID" value="SEF99439.1"/>
    <property type="molecule type" value="Genomic_DNA"/>
</dbReference>
<feature type="domain" description="DUF6314" evidence="1">
    <location>
        <begin position="10"/>
        <end position="140"/>
    </location>
</feature>
<evidence type="ECO:0000313" key="3">
    <source>
        <dbReference type="Proteomes" id="UP000236742"/>
    </source>
</evidence>
<dbReference type="RefSeq" id="WP_104008137.1">
    <property type="nucleotide sequence ID" value="NZ_FNVD01000008.1"/>
</dbReference>
<dbReference type="OrthoDB" id="7351979at2"/>
<name>A0A1H5WII9_9RHOB</name>
<dbReference type="AlphaFoldDB" id="A0A1H5WII9"/>
<evidence type="ECO:0000259" key="1">
    <source>
        <dbReference type="Pfam" id="PF19834"/>
    </source>
</evidence>
<gene>
    <name evidence="2" type="ORF">SAMN05421751_10859</name>
</gene>
<accession>A0A1H5WII9</accession>
<dbReference type="Pfam" id="PF19834">
    <property type="entry name" value="DUF6314"/>
    <property type="match status" value="1"/>
</dbReference>
<keyword evidence="3" id="KW-1185">Reference proteome</keyword>
<proteinExistence type="predicted"/>
<dbReference type="Proteomes" id="UP000236742">
    <property type="component" value="Unassembled WGS sequence"/>
</dbReference>
<sequence>MAVPEGIEDFAGHWRIKRRIDDLRAGQVIRGQGTATFVAVGARRLTCDEALTLELTGQKPLQGQRRYLWEGDEGAINVLFDDGRFFHRIALGALRSEDLHDCPPDLYAGDYDFSNWPLWRARWRVRGPRKDYVMVTDYRRAAG</sequence>
<reference evidence="3" key="1">
    <citation type="submission" date="2016-10" db="EMBL/GenBank/DDBJ databases">
        <authorList>
            <person name="Varghese N."/>
            <person name="Submissions S."/>
        </authorList>
    </citation>
    <scope>NUCLEOTIDE SEQUENCE [LARGE SCALE GENOMIC DNA]</scope>
    <source>
        <strain evidence="3">DSM 23413</strain>
    </source>
</reference>
<organism evidence="2 3">
    <name type="scientific">Jhaorihella thermophila</name>
    <dbReference type="NCBI Taxonomy" id="488547"/>
    <lineage>
        <taxon>Bacteria</taxon>
        <taxon>Pseudomonadati</taxon>
        <taxon>Pseudomonadota</taxon>
        <taxon>Alphaproteobacteria</taxon>
        <taxon>Rhodobacterales</taxon>
        <taxon>Paracoccaceae</taxon>
        <taxon>Jhaorihella</taxon>
    </lineage>
</organism>
<protein>
    <recommendedName>
        <fullName evidence="1">DUF6314 domain-containing protein</fullName>
    </recommendedName>
</protein>